<keyword evidence="3" id="KW-1185">Reference proteome</keyword>
<protein>
    <submittedName>
        <fullName evidence="2">Uncharacterized protein</fullName>
    </submittedName>
</protein>
<feature type="signal peptide" evidence="1">
    <location>
        <begin position="1"/>
        <end position="25"/>
    </location>
</feature>
<keyword evidence="1" id="KW-0732">Signal</keyword>
<sequence length="471" mass="52993">MRARRRGKVRPLLAMLGLGALTACALRAPPPAFDCTTSFAAFHAATATTRDAQYHRLDAFPGLRSDRLLAALGPQATSATARRLWLQELAARDREASAIERGNLPAARRRGLPSAEQLESCRQQQVERLARDPQARRQAIAAARVPSDYRRWARLFGLYPLARPAYRRAIAAWQREAAAQQAPADSARWLSYRPPVSHHAPIAPLPHDPLGLPQPGPAQLVALFEHHAPWLQIAPDSAADRLGTPFFDPAGQRRFDDRNATLYRQHGWSRLGQRWYLQLIYQFWFRERPSSHALDLYSGDLDGLLWRVTLDDGGNALLFDAIHPCGCWHAFFLPADSPLRFRQPDGEEQRLARRLALRGDQAATLWLRGGDHALLWVDARRPSSPAGGYRMAALDELRQLPHPQGRHSLYDRRGLVPGTQRLERWLLWPSGVISPGAMRQWGRHASAFVGQAHFDDPDLLGRYFSRPPVPE</sequence>
<evidence type="ECO:0000313" key="2">
    <source>
        <dbReference type="EMBL" id="MBV2133829.1"/>
    </source>
</evidence>
<gene>
    <name evidence="2" type="ORF">KRX52_13695</name>
</gene>
<dbReference type="PROSITE" id="PS51257">
    <property type="entry name" value="PROKAR_LIPOPROTEIN"/>
    <property type="match status" value="1"/>
</dbReference>
<name>A0ABS6MYE1_9GAMM</name>
<organism evidence="2 3">
    <name type="scientific">Geopseudomonas aromaticivorans</name>
    <dbReference type="NCBI Taxonomy" id="2849492"/>
    <lineage>
        <taxon>Bacteria</taxon>
        <taxon>Pseudomonadati</taxon>
        <taxon>Pseudomonadota</taxon>
        <taxon>Gammaproteobacteria</taxon>
        <taxon>Pseudomonadales</taxon>
        <taxon>Pseudomonadaceae</taxon>
        <taxon>Geopseudomonas</taxon>
    </lineage>
</organism>
<proteinExistence type="predicted"/>
<dbReference type="Proteomes" id="UP000813068">
    <property type="component" value="Unassembled WGS sequence"/>
</dbReference>
<evidence type="ECO:0000256" key="1">
    <source>
        <dbReference type="SAM" id="SignalP"/>
    </source>
</evidence>
<comment type="caution">
    <text evidence="2">The sequence shown here is derived from an EMBL/GenBank/DDBJ whole genome shotgun (WGS) entry which is preliminary data.</text>
</comment>
<feature type="chain" id="PRO_5046275940" evidence="1">
    <location>
        <begin position="26"/>
        <end position="471"/>
    </location>
</feature>
<reference evidence="2 3" key="1">
    <citation type="submission" date="2021-06" db="EMBL/GenBank/DDBJ databases">
        <title>Differences between aerobic and microaerobic xylene degrading microbial communities.</title>
        <authorList>
            <person name="Banerjee S."/>
            <person name="Tancsics A."/>
        </authorList>
    </citation>
    <scope>NUCLEOTIDE SEQUENCE [LARGE SCALE GENOMIC DNA]</scope>
    <source>
        <strain evidence="2 3">MAP12</strain>
    </source>
</reference>
<dbReference type="EMBL" id="JAHRGL010000040">
    <property type="protein sequence ID" value="MBV2133829.1"/>
    <property type="molecule type" value="Genomic_DNA"/>
</dbReference>
<evidence type="ECO:0000313" key="3">
    <source>
        <dbReference type="Proteomes" id="UP000813068"/>
    </source>
</evidence>
<dbReference type="RefSeq" id="WP_217682275.1">
    <property type="nucleotide sequence ID" value="NZ_JAHRGL010000040.1"/>
</dbReference>
<accession>A0ABS6MYE1</accession>